<evidence type="ECO:0000313" key="4">
    <source>
        <dbReference type="EMBL" id="NCJ06092.1"/>
    </source>
</evidence>
<keyword evidence="5" id="KW-1185">Reference proteome</keyword>
<dbReference type="Pfam" id="PF13646">
    <property type="entry name" value="HEAT_2"/>
    <property type="match status" value="2"/>
</dbReference>
<dbReference type="GO" id="GO:0030089">
    <property type="term" value="C:phycobilisome"/>
    <property type="evidence" value="ECO:0007669"/>
    <property type="project" value="UniProtKB-KW"/>
</dbReference>
<dbReference type="InterPro" id="IPR011989">
    <property type="entry name" value="ARM-like"/>
</dbReference>
<dbReference type="SMART" id="SM00567">
    <property type="entry name" value="EZ_HEAT"/>
    <property type="match status" value="3"/>
</dbReference>
<dbReference type="InterPro" id="IPR016024">
    <property type="entry name" value="ARM-type_fold"/>
</dbReference>
<dbReference type="AlphaFoldDB" id="A0A8K1ZYB8"/>
<dbReference type="SUPFAM" id="SSF48371">
    <property type="entry name" value="ARM repeat"/>
    <property type="match status" value="1"/>
</dbReference>
<comment type="similarity">
    <text evidence="1">Belongs to the CpcE/RpcE/PecE family.</text>
</comment>
<keyword evidence="2" id="KW-0042">Antenna complex</keyword>
<name>A0A8K1ZYB8_9CYAN</name>
<reference evidence="4" key="1">
    <citation type="submission" date="2019-12" db="EMBL/GenBank/DDBJ databases">
        <title>High-Quality draft genome sequences of three cyanobacteria isolated from the limestone walls of the Old Cathedral of Coimbra.</title>
        <authorList>
            <person name="Tiago I."/>
            <person name="Soares F."/>
            <person name="Portugal A."/>
        </authorList>
    </citation>
    <scope>NUCLEOTIDE SEQUENCE [LARGE SCALE GENOMIC DNA]</scope>
    <source>
        <strain evidence="4">C</strain>
    </source>
</reference>
<dbReference type="Proteomes" id="UP000607397">
    <property type="component" value="Unassembled WGS sequence"/>
</dbReference>
<evidence type="ECO:0000256" key="2">
    <source>
        <dbReference type="ARBA" id="ARBA00022549"/>
    </source>
</evidence>
<accession>A0A8K1ZYB8</accession>
<evidence type="ECO:0000256" key="1">
    <source>
        <dbReference type="ARBA" id="ARBA00009299"/>
    </source>
</evidence>
<evidence type="ECO:0000256" key="3">
    <source>
        <dbReference type="ARBA" id="ARBA00022738"/>
    </source>
</evidence>
<protein>
    <submittedName>
        <fullName evidence="4">HEAT repeat domain-containing protein</fullName>
    </submittedName>
</protein>
<dbReference type="RefSeq" id="WP_161824571.1">
    <property type="nucleotide sequence ID" value="NZ_WVIC01000009.1"/>
</dbReference>
<comment type="caution">
    <text evidence="4">The sequence shown here is derived from an EMBL/GenBank/DDBJ whole genome shotgun (WGS) entry which is preliminary data.</text>
</comment>
<proteinExistence type="inferred from homology"/>
<evidence type="ECO:0000313" key="5">
    <source>
        <dbReference type="Proteomes" id="UP000607397"/>
    </source>
</evidence>
<organism evidence="4 5">
    <name type="scientific">Petrachloros mirabilis ULC683</name>
    <dbReference type="NCBI Taxonomy" id="2781853"/>
    <lineage>
        <taxon>Bacteria</taxon>
        <taxon>Bacillati</taxon>
        <taxon>Cyanobacteriota</taxon>
        <taxon>Cyanophyceae</taxon>
        <taxon>Synechococcales</taxon>
        <taxon>Petrachlorosaceae</taxon>
        <taxon>Petrachloros</taxon>
        <taxon>Petrachloros mirabilis</taxon>
    </lineage>
</organism>
<gene>
    <name evidence="4" type="ORF">GS597_06090</name>
</gene>
<sequence>MTDSSLQDWEAWLHGGSLDQCKAALDALAKYPAHEAVPILQRLLTHPDVVRRRFAVMGLGNHPTAASWQILTTLITQEQDDNILAEAANTLCDFGEAAVPLLVQLFERCPHWLTRQTILAILMDTQPNNILLSVVRMGLLDKTLTVRETAILALGSLLDGVCHGEAMVLLTELSGSSVWRDRWQAAIALRRSQTPEARKRLAALRQDDHPWVVAAALEATLQSS</sequence>
<dbReference type="Gene3D" id="1.25.10.10">
    <property type="entry name" value="Leucine-rich Repeat Variant"/>
    <property type="match status" value="1"/>
</dbReference>
<dbReference type="InterPro" id="IPR004155">
    <property type="entry name" value="PBS_lyase_HEAT"/>
</dbReference>
<keyword evidence="3" id="KW-0605">Phycobilisome</keyword>
<dbReference type="EMBL" id="WVIC01000009">
    <property type="protein sequence ID" value="NCJ06092.1"/>
    <property type="molecule type" value="Genomic_DNA"/>
</dbReference>